<dbReference type="PANTHER" id="PTHR43394">
    <property type="entry name" value="ATP-DEPENDENT PERMEASE MDL1, MITOCHONDRIAL"/>
    <property type="match status" value="1"/>
</dbReference>
<feature type="transmembrane region" description="Helical" evidence="13">
    <location>
        <begin position="218"/>
        <end position="235"/>
    </location>
</feature>
<feature type="transmembrane region" description="Helical" evidence="13">
    <location>
        <begin position="944"/>
        <end position="962"/>
    </location>
</feature>
<dbReference type="InterPro" id="IPR003439">
    <property type="entry name" value="ABC_transporter-like_ATP-bd"/>
</dbReference>
<dbReference type="SUPFAM" id="SSF52540">
    <property type="entry name" value="P-loop containing nucleoside triphosphate hydrolases"/>
    <property type="match status" value="2"/>
</dbReference>
<keyword evidence="6" id="KW-0547">Nucleotide-binding</keyword>
<dbReference type="InterPro" id="IPR039421">
    <property type="entry name" value="Type_1_exporter"/>
</dbReference>
<keyword evidence="3" id="KW-0813">Transport</keyword>
<evidence type="ECO:0000256" key="11">
    <source>
        <dbReference type="ARBA" id="ARBA00023180"/>
    </source>
</evidence>
<feature type="transmembrane region" description="Helical" evidence="13">
    <location>
        <begin position="55"/>
        <end position="79"/>
    </location>
</feature>
<dbReference type="PROSITE" id="PS50893">
    <property type="entry name" value="ABC_TRANSPORTER_2"/>
    <property type="match status" value="2"/>
</dbReference>
<protein>
    <submittedName>
        <fullName evidence="16">Uncharacterized protein</fullName>
    </submittedName>
</protein>
<dbReference type="FunFam" id="3.40.50.300:FF:000205">
    <property type="entry name" value="ABC transporter B family member 4"/>
    <property type="match status" value="1"/>
</dbReference>
<dbReference type="InterPro" id="IPR036640">
    <property type="entry name" value="ABC1_TM_sf"/>
</dbReference>
<evidence type="ECO:0000256" key="9">
    <source>
        <dbReference type="ARBA" id="ARBA00022989"/>
    </source>
</evidence>
<dbReference type="Pfam" id="PF00664">
    <property type="entry name" value="ABC_membrane"/>
    <property type="match status" value="2"/>
</dbReference>
<evidence type="ECO:0000256" key="3">
    <source>
        <dbReference type="ARBA" id="ARBA00022448"/>
    </source>
</evidence>
<keyword evidence="5" id="KW-0677">Repeat</keyword>
<organism evidence="16 17">
    <name type="scientific">Sinanodonta woodiana</name>
    <name type="common">Chinese pond mussel</name>
    <name type="synonym">Anodonta woodiana</name>
    <dbReference type="NCBI Taxonomy" id="1069815"/>
    <lineage>
        <taxon>Eukaryota</taxon>
        <taxon>Metazoa</taxon>
        <taxon>Spiralia</taxon>
        <taxon>Lophotrochozoa</taxon>
        <taxon>Mollusca</taxon>
        <taxon>Bivalvia</taxon>
        <taxon>Autobranchia</taxon>
        <taxon>Heteroconchia</taxon>
        <taxon>Palaeoheterodonta</taxon>
        <taxon>Unionida</taxon>
        <taxon>Unionoidea</taxon>
        <taxon>Unionidae</taxon>
        <taxon>Unioninae</taxon>
        <taxon>Sinanodonta</taxon>
    </lineage>
</organism>
<accession>A0ABD3VNR8</accession>
<evidence type="ECO:0000256" key="13">
    <source>
        <dbReference type="SAM" id="Phobius"/>
    </source>
</evidence>
<dbReference type="InterPro" id="IPR017871">
    <property type="entry name" value="ABC_transporter-like_CS"/>
</dbReference>
<dbReference type="CDD" id="cd18578">
    <property type="entry name" value="ABC_6TM_Pgp_ABCB1_D2_like"/>
    <property type="match status" value="1"/>
</dbReference>
<feature type="compositionally biased region" description="Acidic residues" evidence="12">
    <location>
        <begin position="646"/>
        <end position="655"/>
    </location>
</feature>
<keyword evidence="4 13" id="KW-0812">Transmembrane</keyword>
<dbReference type="CDD" id="cd18577">
    <property type="entry name" value="ABC_6TM_Pgp_ABCB1_D1_like"/>
    <property type="match status" value="1"/>
</dbReference>
<dbReference type="PROSITE" id="PS00211">
    <property type="entry name" value="ABC_TRANSPORTER_1"/>
    <property type="match status" value="2"/>
</dbReference>
<dbReference type="Gene3D" id="3.40.50.300">
    <property type="entry name" value="P-loop containing nucleotide triphosphate hydrolases"/>
    <property type="match status" value="2"/>
</dbReference>
<feature type="domain" description="ABC transmembrane type-1" evidence="15">
    <location>
        <begin position="726"/>
        <end position="1008"/>
    </location>
</feature>
<dbReference type="PROSITE" id="PS50929">
    <property type="entry name" value="ABC_TM1F"/>
    <property type="match status" value="2"/>
</dbReference>
<evidence type="ECO:0000256" key="7">
    <source>
        <dbReference type="ARBA" id="ARBA00022840"/>
    </source>
</evidence>
<dbReference type="InterPro" id="IPR027417">
    <property type="entry name" value="P-loop_NTPase"/>
</dbReference>
<feature type="compositionally biased region" description="Polar residues" evidence="12">
    <location>
        <begin position="669"/>
        <end position="688"/>
    </location>
</feature>
<evidence type="ECO:0000256" key="12">
    <source>
        <dbReference type="SAM" id="MobiDB-lite"/>
    </source>
</evidence>
<dbReference type="InterPro" id="IPR003593">
    <property type="entry name" value="AAA+_ATPase"/>
</dbReference>
<dbReference type="FunFam" id="3.40.50.300:FF:000479">
    <property type="entry name" value="Multidrug resistance protein 1A"/>
    <property type="match status" value="1"/>
</dbReference>
<evidence type="ECO:0000256" key="6">
    <source>
        <dbReference type="ARBA" id="ARBA00022741"/>
    </source>
</evidence>
<sequence length="1283" mass="141919">MTDTVAEKTPLLRKPQAASSNGSIQIADDKTKSNDTGKKSASLSDLFRYANCLDVLMMLIGSFFSIVHGAAWPVLFIFFGDMTNDFVKGPSGASYNFTVNQTQDELKAQFEENMTKNVLNYVYIGAAVLVASCFQMSFWSMSCERQVLKIRKNFFMSILRQEIVWFDEQKSGELTNRLADDLERVREGIGDKVSLCIQFVAAFAGGFGIGFWKGWKLTLVMMSLTPVLAICAAFFSKMLVNYTKKEQETYAQAGSVAEEVLSCIRTVMSFNGQKLERKRYETALEESKKLGVKKSLVTGLGTGFTFFVMFATYALAFWFGNTQVKDWYNSGQEDGMSPGSVLTVFFCVIIGSFSIGNASPHLNSIATAKGAAAVLFDIIDNKPKIDSSSKGGQRLNRVQGQIEFHGVSFAYPTRSDVKVLENFSLRVNPGETVALVGHSGCGKSTVVNLLQRFYDPQDGKICLDEVDVKDLNVRWLRQNIGVVSQEPVLFGFTIRENILLGNPTASEDQIVNAAKAANAHDFISQLPEGYDTLVGERGAQLSGGQRQRVAIARAIIRDPKILLLDEATSALDTKSEGIVQAALDKAREGRTTIVIAHRLSTIQNANMIHVLDKGQVVESGTHSELMDRQGAYFQLVTAQQLVEEEEGFEMDEDVDKDATAKPKRRRESSTSSGTIQRQQSNVSRQHSVAATKETPKEGDAEEEEVAEQPGFCRIVKENRTEWPFIFMGCFAAAINGATMPVFAIFFSEMIKVFIELGNNGLFWSMMFLVLGSVNFLTNSIQIYCFGQSGERLTMRLRLQTFTALVRQDVAYFDDKRHSTGALTTRLATDASLVKNATGIRIGTTIQILFGLVTALIISFYFGWKLAFVVLGAVPILAVSSTVQMKALMGKQKQNTEELEKAGKIASESIENIRTVQSLTREVYFYEQYCKYLLKPFRDAMTQSNFYGLAFGFSQSVVFMLYAGCFRFGAYMVSLDEMAPENVYKVFFAISFTGIVIGQASSFLPDYSKARQAAGLIFKTLDTIPIIDIYSARGQRPNEVKGQVEYRNVHFHYPSRLGVEVLRGLSFHVESGQTVALVGPSGCGKSTVISLLQRFYDPNDGEILVDGVNIRELNLKSLRAFISVVSQEPVLFDCSIWENIKYGDDSVSMEDVIDAARIANIHEFITGLPLGYETVVGEKGTQLSGGQKQRVALARALVRNPKVLLLDEATSALDTQSEKLVQDALDNAQKGRTCIVIAHRLSTIQNADVILVIDKGRIIERGNHQQLLAQKGVYATLVASQKFT</sequence>
<name>A0ABD3VNR8_SINWO</name>
<dbReference type="PANTHER" id="PTHR43394:SF27">
    <property type="entry name" value="ATP-DEPENDENT TRANSLOCASE ABCB1-LIKE"/>
    <property type="match status" value="1"/>
</dbReference>
<evidence type="ECO:0000256" key="4">
    <source>
        <dbReference type="ARBA" id="ARBA00022692"/>
    </source>
</evidence>
<feature type="region of interest" description="Disordered" evidence="12">
    <location>
        <begin position="1"/>
        <end position="39"/>
    </location>
</feature>
<feature type="region of interest" description="Disordered" evidence="12">
    <location>
        <begin position="646"/>
        <end position="707"/>
    </location>
</feature>
<evidence type="ECO:0000256" key="1">
    <source>
        <dbReference type="ARBA" id="ARBA00004141"/>
    </source>
</evidence>
<feature type="compositionally biased region" description="Basic and acidic residues" evidence="12">
    <location>
        <begin position="27"/>
        <end position="38"/>
    </location>
</feature>
<comment type="caution">
    <text evidence="16">The sequence shown here is derived from an EMBL/GenBank/DDBJ whole genome shotgun (WGS) entry which is preliminary data.</text>
</comment>
<evidence type="ECO:0000259" key="14">
    <source>
        <dbReference type="PROSITE" id="PS50893"/>
    </source>
</evidence>
<dbReference type="GO" id="GO:0005524">
    <property type="term" value="F:ATP binding"/>
    <property type="evidence" value="ECO:0007669"/>
    <property type="project" value="UniProtKB-KW"/>
</dbReference>
<keyword evidence="11" id="KW-0325">Glycoprotein</keyword>
<comment type="similarity">
    <text evidence="2">Belongs to the ABC transporter superfamily. ABCB family. Multidrug resistance exporter (TC 3.A.1.201) subfamily.</text>
</comment>
<dbReference type="GO" id="GO:0016020">
    <property type="term" value="C:membrane"/>
    <property type="evidence" value="ECO:0007669"/>
    <property type="project" value="UniProtKB-SubCell"/>
</dbReference>
<proteinExistence type="inferred from homology"/>
<keyword evidence="10 13" id="KW-0472">Membrane</keyword>
<feature type="transmembrane region" description="Helical" evidence="13">
    <location>
        <begin position="121"/>
        <end position="141"/>
    </location>
</feature>
<evidence type="ECO:0000313" key="16">
    <source>
        <dbReference type="EMBL" id="KAL3862668.1"/>
    </source>
</evidence>
<dbReference type="CDD" id="cd03249">
    <property type="entry name" value="ABC_MTABC3_MDL1_MDL2"/>
    <property type="match status" value="2"/>
</dbReference>
<feature type="transmembrane region" description="Helical" evidence="13">
    <location>
        <begin position="193"/>
        <end position="212"/>
    </location>
</feature>
<keyword evidence="17" id="KW-1185">Reference proteome</keyword>
<feature type="domain" description="ABC transporter" evidence="14">
    <location>
        <begin position="402"/>
        <end position="638"/>
    </location>
</feature>
<feature type="transmembrane region" description="Helical" evidence="13">
    <location>
        <begin position="296"/>
        <end position="319"/>
    </location>
</feature>
<evidence type="ECO:0000313" key="17">
    <source>
        <dbReference type="Proteomes" id="UP001634394"/>
    </source>
</evidence>
<dbReference type="EMBL" id="JBJQND010000011">
    <property type="protein sequence ID" value="KAL3862668.1"/>
    <property type="molecule type" value="Genomic_DNA"/>
</dbReference>
<evidence type="ECO:0000259" key="15">
    <source>
        <dbReference type="PROSITE" id="PS50929"/>
    </source>
</evidence>
<comment type="subcellular location">
    <subcellularLocation>
        <location evidence="1">Membrane</location>
        <topology evidence="1">Multi-pass membrane protein</topology>
    </subcellularLocation>
</comment>
<dbReference type="FunFam" id="1.20.1560.10:FF:000121">
    <property type="entry name" value="ABC transporter B family member 9"/>
    <property type="match status" value="1"/>
</dbReference>
<gene>
    <name evidence="16" type="ORF">ACJMK2_008621</name>
</gene>
<feature type="domain" description="ABC transmembrane type-1" evidence="15">
    <location>
        <begin position="59"/>
        <end position="367"/>
    </location>
</feature>
<feature type="transmembrane region" description="Helical" evidence="13">
    <location>
        <begin position="724"/>
        <end position="746"/>
    </location>
</feature>
<evidence type="ECO:0000256" key="8">
    <source>
        <dbReference type="ARBA" id="ARBA00022967"/>
    </source>
</evidence>
<feature type="transmembrane region" description="Helical" evidence="13">
    <location>
        <begin position="982"/>
        <end position="1003"/>
    </location>
</feature>
<dbReference type="Pfam" id="PF00005">
    <property type="entry name" value="ABC_tran"/>
    <property type="match status" value="2"/>
</dbReference>
<evidence type="ECO:0000256" key="2">
    <source>
        <dbReference type="ARBA" id="ARBA00007577"/>
    </source>
</evidence>
<keyword evidence="7" id="KW-0067">ATP-binding</keyword>
<dbReference type="FunFam" id="1.20.1560.10:FF:000018">
    <property type="entry name" value="ATP-binding cassette subfamily B member 11"/>
    <property type="match status" value="1"/>
</dbReference>
<dbReference type="Proteomes" id="UP001634394">
    <property type="component" value="Unassembled WGS sequence"/>
</dbReference>
<reference evidence="16 17" key="1">
    <citation type="submission" date="2024-11" db="EMBL/GenBank/DDBJ databases">
        <title>Chromosome-level genome assembly of the freshwater bivalve Anodonta woodiana.</title>
        <authorList>
            <person name="Chen X."/>
        </authorList>
    </citation>
    <scope>NUCLEOTIDE SEQUENCE [LARGE SCALE GENOMIC DNA]</scope>
    <source>
        <strain evidence="16">MN2024</strain>
        <tissue evidence="16">Gills</tissue>
    </source>
</reference>
<feature type="domain" description="ABC transporter" evidence="14">
    <location>
        <begin position="1043"/>
        <end position="1279"/>
    </location>
</feature>
<feature type="transmembrane region" description="Helical" evidence="13">
    <location>
        <begin position="339"/>
        <end position="359"/>
    </location>
</feature>
<feature type="transmembrane region" description="Helical" evidence="13">
    <location>
        <begin position="841"/>
        <end position="861"/>
    </location>
</feature>
<feature type="transmembrane region" description="Helical" evidence="13">
    <location>
        <begin position="761"/>
        <end position="785"/>
    </location>
</feature>
<dbReference type="SMART" id="SM00382">
    <property type="entry name" value="AAA"/>
    <property type="match status" value="2"/>
</dbReference>
<dbReference type="InterPro" id="IPR011527">
    <property type="entry name" value="ABC1_TM_dom"/>
</dbReference>
<evidence type="ECO:0000256" key="10">
    <source>
        <dbReference type="ARBA" id="ARBA00023136"/>
    </source>
</evidence>
<feature type="transmembrane region" description="Helical" evidence="13">
    <location>
        <begin position="867"/>
        <end position="884"/>
    </location>
</feature>
<dbReference type="SUPFAM" id="SSF90123">
    <property type="entry name" value="ABC transporter transmembrane region"/>
    <property type="match status" value="2"/>
</dbReference>
<keyword evidence="8" id="KW-1278">Translocase</keyword>
<dbReference type="Gene3D" id="1.20.1560.10">
    <property type="entry name" value="ABC transporter type 1, transmembrane domain"/>
    <property type="match status" value="1"/>
</dbReference>
<evidence type="ECO:0000256" key="5">
    <source>
        <dbReference type="ARBA" id="ARBA00022737"/>
    </source>
</evidence>
<keyword evidence="9 13" id="KW-1133">Transmembrane helix</keyword>